<evidence type="ECO:0000313" key="14">
    <source>
        <dbReference type="Proteomes" id="UP000715965"/>
    </source>
</evidence>
<comment type="caution">
    <text evidence="13">The sequence shown here is derived from an EMBL/GenBank/DDBJ whole genome shotgun (WGS) entry which is preliminary data.</text>
</comment>
<keyword evidence="14" id="KW-1185">Reference proteome</keyword>
<feature type="domain" description="Porin" evidence="12">
    <location>
        <begin position="8"/>
        <end position="379"/>
    </location>
</feature>
<keyword evidence="5" id="KW-0812">Transmembrane</keyword>
<dbReference type="CDD" id="cd00342">
    <property type="entry name" value="gram_neg_porins"/>
    <property type="match status" value="1"/>
</dbReference>
<evidence type="ECO:0000256" key="2">
    <source>
        <dbReference type="ARBA" id="ARBA00011233"/>
    </source>
</evidence>
<evidence type="ECO:0000256" key="7">
    <source>
        <dbReference type="ARBA" id="ARBA00023065"/>
    </source>
</evidence>
<dbReference type="Pfam" id="PF13609">
    <property type="entry name" value="Porin_4"/>
    <property type="match status" value="1"/>
</dbReference>
<dbReference type="InterPro" id="IPR050298">
    <property type="entry name" value="Gram-neg_bact_OMP"/>
</dbReference>
<evidence type="ECO:0000256" key="1">
    <source>
        <dbReference type="ARBA" id="ARBA00004571"/>
    </source>
</evidence>
<evidence type="ECO:0000256" key="11">
    <source>
        <dbReference type="SAM" id="SignalP"/>
    </source>
</evidence>
<feature type="signal peptide" evidence="11">
    <location>
        <begin position="1"/>
        <end position="21"/>
    </location>
</feature>
<dbReference type="InterPro" id="IPR033900">
    <property type="entry name" value="Gram_neg_porin_domain"/>
</dbReference>
<evidence type="ECO:0000256" key="5">
    <source>
        <dbReference type="ARBA" id="ARBA00022692"/>
    </source>
</evidence>
<feature type="chain" id="PRO_5046895700" evidence="11">
    <location>
        <begin position="22"/>
        <end position="409"/>
    </location>
</feature>
<dbReference type="SUPFAM" id="SSF56935">
    <property type="entry name" value="Porins"/>
    <property type="match status" value="1"/>
</dbReference>
<keyword evidence="4" id="KW-1134">Transmembrane beta strand</keyword>
<organism evidence="13 14">
    <name type="scientific">Ramlibacter aquaticus</name>
    <dbReference type="NCBI Taxonomy" id="2780094"/>
    <lineage>
        <taxon>Bacteria</taxon>
        <taxon>Pseudomonadati</taxon>
        <taxon>Pseudomonadota</taxon>
        <taxon>Betaproteobacteria</taxon>
        <taxon>Burkholderiales</taxon>
        <taxon>Comamonadaceae</taxon>
        <taxon>Ramlibacter</taxon>
    </lineage>
</organism>
<evidence type="ECO:0000256" key="4">
    <source>
        <dbReference type="ARBA" id="ARBA00022452"/>
    </source>
</evidence>
<evidence type="ECO:0000256" key="6">
    <source>
        <dbReference type="ARBA" id="ARBA00022729"/>
    </source>
</evidence>
<dbReference type="Gene3D" id="2.40.160.10">
    <property type="entry name" value="Porin"/>
    <property type="match status" value="1"/>
</dbReference>
<dbReference type="RefSeq" id="WP_193779811.1">
    <property type="nucleotide sequence ID" value="NZ_JADDOJ010000019.1"/>
</dbReference>
<dbReference type="EMBL" id="JADDOJ010000019">
    <property type="protein sequence ID" value="MBE7940266.1"/>
    <property type="molecule type" value="Genomic_DNA"/>
</dbReference>
<keyword evidence="6 11" id="KW-0732">Signal</keyword>
<dbReference type="Proteomes" id="UP000715965">
    <property type="component" value="Unassembled WGS sequence"/>
</dbReference>
<accession>A0ABR9SD37</accession>
<keyword evidence="10" id="KW-0998">Cell outer membrane</keyword>
<keyword evidence="9" id="KW-0472">Membrane</keyword>
<comment type="subunit">
    <text evidence="2">Homotrimer.</text>
</comment>
<keyword evidence="3" id="KW-0813">Transport</keyword>
<comment type="subcellular location">
    <subcellularLocation>
        <location evidence="1">Cell outer membrane</location>
        <topology evidence="1">Multi-pass membrane protein</topology>
    </subcellularLocation>
</comment>
<gene>
    <name evidence="13" type="ORF">IM725_06750</name>
</gene>
<dbReference type="PANTHER" id="PTHR34501:SF9">
    <property type="entry name" value="MAJOR OUTER MEMBRANE PROTEIN P.IA"/>
    <property type="match status" value="1"/>
</dbReference>
<evidence type="ECO:0000256" key="10">
    <source>
        <dbReference type="ARBA" id="ARBA00023237"/>
    </source>
</evidence>
<protein>
    <submittedName>
        <fullName evidence="13">Porin</fullName>
    </submittedName>
</protein>
<proteinExistence type="predicted"/>
<reference evidence="13 14" key="1">
    <citation type="submission" date="2020-10" db="EMBL/GenBank/DDBJ databases">
        <title>Draft genome of Ramlibacter aquaticus LMG 30558.</title>
        <authorList>
            <person name="Props R."/>
        </authorList>
    </citation>
    <scope>NUCLEOTIDE SEQUENCE [LARGE SCALE GENOMIC DNA]</scope>
    <source>
        <strain evidence="13 14">LMG 30558</strain>
    </source>
</reference>
<evidence type="ECO:0000256" key="3">
    <source>
        <dbReference type="ARBA" id="ARBA00022448"/>
    </source>
</evidence>
<keyword evidence="8" id="KW-0626">Porin</keyword>
<evidence type="ECO:0000259" key="12">
    <source>
        <dbReference type="Pfam" id="PF13609"/>
    </source>
</evidence>
<dbReference type="InterPro" id="IPR023614">
    <property type="entry name" value="Porin_dom_sf"/>
</dbReference>
<dbReference type="PANTHER" id="PTHR34501">
    <property type="entry name" value="PROTEIN YDDL-RELATED"/>
    <property type="match status" value="1"/>
</dbReference>
<evidence type="ECO:0000256" key="8">
    <source>
        <dbReference type="ARBA" id="ARBA00023114"/>
    </source>
</evidence>
<sequence length="409" mass="42150">MKRTLISLAVLASLAAGSSLAQTTAQTGPTLYGNLDLGVLSINNLTPSPLAYVPLAAKGASSVQMKDGGLGASNWGIRGREDLGGGYAALYQLQGNLNTKDGMTGGVNSTGGMSFFNQTAMVGLAGPFGELRFGRQVSPMYWAMASTDARGGRYFGSVLTALVGLNSASGAWAGNQSNVAFGTIYNDNAILYTAPTFANITVNAEYALGNTAGSGRANVQEALTAVYDANGLKLSALWYNGYGNNLGVATALYTAATGSAATGAAAAAAAGFSPTANTNRLASVGALYTLGTWTVSGSLMQARNPAHAIVKGGSDSLDLWSVGAGWRPVPHINLTAGYYRVKDNRNAGNKSSQFAMGAEYSLSRRSLLYVQVGEVKNEGANMNMSPVYASPVVPNTSVHALMVGMRHSF</sequence>
<evidence type="ECO:0000313" key="13">
    <source>
        <dbReference type="EMBL" id="MBE7940266.1"/>
    </source>
</evidence>
<keyword evidence="7" id="KW-0406">Ion transport</keyword>
<name>A0ABR9SD37_9BURK</name>
<evidence type="ECO:0000256" key="9">
    <source>
        <dbReference type="ARBA" id="ARBA00023136"/>
    </source>
</evidence>